<comment type="caution">
    <text evidence="4">The sequence shown here is derived from an EMBL/GenBank/DDBJ whole genome shotgun (WGS) entry which is preliminary data.</text>
</comment>
<dbReference type="InterPro" id="IPR001173">
    <property type="entry name" value="Glyco_trans_2-like"/>
</dbReference>
<dbReference type="Proteomes" id="UP000236178">
    <property type="component" value="Unassembled WGS sequence"/>
</dbReference>
<dbReference type="Pfam" id="PF12688">
    <property type="entry name" value="TPR_5"/>
    <property type="match status" value="1"/>
</dbReference>
<dbReference type="Gene3D" id="1.25.40.10">
    <property type="entry name" value="Tetratricopeptide repeat domain"/>
    <property type="match status" value="1"/>
</dbReference>
<feature type="region of interest" description="Disordered" evidence="1">
    <location>
        <begin position="349"/>
        <end position="380"/>
    </location>
</feature>
<evidence type="ECO:0000259" key="3">
    <source>
        <dbReference type="Pfam" id="PF12688"/>
    </source>
</evidence>
<evidence type="ECO:0000256" key="1">
    <source>
        <dbReference type="SAM" id="MobiDB-lite"/>
    </source>
</evidence>
<dbReference type="OrthoDB" id="9815923at2"/>
<keyword evidence="5" id="KW-1185">Reference proteome</keyword>
<dbReference type="InterPro" id="IPR029044">
    <property type="entry name" value="Nucleotide-diphossugar_trans"/>
</dbReference>
<dbReference type="AlphaFoldDB" id="A0A2I0SLG3"/>
<feature type="domain" description="Glycosyltransferase 2-like" evidence="2">
    <location>
        <begin position="1"/>
        <end position="88"/>
    </location>
</feature>
<dbReference type="InterPro" id="IPR011990">
    <property type="entry name" value="TPR-like_helical_dom_sf"/>
</dbReference>
<dbReference type="GO" id="GO:0016740">
    <property type="term" value="F:transferase activity"/>
    <property type="evidence" value="ECO:0007669"/>
    <property type="project" value="UniProtKB-KW"/>
</dbReference>
<evidence type="ECO:0000259" key="2">
    <source>
        <dbReference type="Pfam" id="PF00535"/>
    </source>
</evidence>
<evidence type="ECO:0000313" key="4">
    <source>
        <dbReference type="EMBL" id="PKT70763.1"/>
    </source>
</evidence>
<accession>A0A2I0SLG3</accession>
<keyword evidence="4" id="KW-0808">Transferase</keyword>
<name>A0A2I0SLG3_9ACTN</name>
<dbReference type="PANTHER" id="PTHR43630">
    <property type="entry name" value="POLY-BETA-1,6-N-ACETYL-D-GLUCOSAMINE SYNTHASE"/>
    <property type="match status" value="1"/>
</dbReference>
<dbReference type="SUPFAM" id="SSF53448">
    <property type="entry name" value="Nucleotide-diphospho-sugar transferases"/>
    <property type="match status" value="1"/>
</dbReference>
<organism evidence="4 5">
    <name type="scientific">Streptomyces populi</name>
    <dbReference type="NCBI Taxonomy" id="2058924"/>
    <lineage>
        <taxon>Bacteria</taxon>
        <taxon>Bacillati</taxon>
        <taxon>Actinomycetota</taxon>
        <taxon>Actinomycetes</taxon>
        <taxon>Kitasatosporales</taxon>
        <taxon>Streptomycetaceae</taxon>
        <taxon>Streptomyces</taxon>
    </lineage>
</organism>
<proteinExistence type="predicted"/>
<dbReference type="SUPFAM" id="SSF48452">
    <property type="entry name" value="TPR-like"/>
    <property type="match status" value="1"/>
</dbReference>
<sequence>MIVKNESRVIERCLGSVRHLIDTWMISDTGSTDGTQDLIRAALAGVPGELHEEPWVDFGHNRTRNIRRARGRADFLLTVDADHVLRQDAPLPSLTATSYMLRYDTPGTQHRFKHLMRGDRDWRYEGVTHEYPCTDGPDAQENLDALVIEDHADGGCRADKFERDARLLRGELERDPANTRTVFYLANTERDLGNAEEAIALYERRAAMGGWPEEVYVSLLEAGVLKAERAGDWPGAMDAFSRAWEVRPQRLEACYELASRLRVLGRYRTAHALLDAALDRPEPDDLLFTRSWVYRWGLLFEYSITAYWVGDHAGSVRACDRLLALPDLPEAVRRQTGINREFSVRRLVTVPPPAPVPDGPRASRPGGSGDGRRAGSPGEG</sequence>
<dbReference type="EMBL" id="PJOS01000045">
    <property type="protein sequence ID" value="PKT70763.1"/>
    <property type="molecule type" value="Genomic_DNA"/>
</dbReference>
<feature type="domain" description="Tetratrico peptide repeat group 5" evidence="3">
    <location>
        <begin position="248"/>
        <end position="282"/>
    </location>
</feature>
<dbReference type="Pfam" id="PF00535">
    <property type="entry name" value="Glycos_transf_2"/>
    <property type="match status" value="1"/>
</dbReference>
<gene>
    <name evidence="4" type="ORF">CW362_22665</name>
</gene>
<dbReference type="Gene3D" id="3.90.550.10">
    <property type="entry name" value="Spore Coat Polysaccharide Biosynthesis Protein SpsA, Chain A"/>
    <property type="match status" value="1"/>
</dbReference>
<dbReference type="InterPro" id="IPR041656">
    <property type="entry name" value="TPR_5"/>
</dbReference>
<reference evidence="4 5" key="1">
    <citation type="submission" date="2017-12" db="EMBL/GenBank/DDBJ databases">
        <title>Streptomyces populusis sp. nov., a novel endophytic actinobacterium isolated from stems of Populus adenopoda Maxim.</title>
        <authorList>
            <person name="Wang Z."/>
        </authorList>
    </citation>
    <scope>NUCLEOTIDE SEQUENCE [LARGE SCALE GENOMIC DNA]</scope>
    <source>
        <strain evidence="4 5">A249</strain>
    </source>
</reference>
<dbReference type="PANTHER" id="PTHR43630:SF2">
    <property type="entry name" value="GLYCOSYLTRANSFERASE"/>
    <property type="match status" value="1"/>
</dbReference>
<evidence type="ECO:0000313" key="5">
    <source>
        <dbReference type="Proteomes" id="UP000236178"/>
    </source>
</evidence>
<protein>
    <submittedName>
        <fullName evidence="4">Glycosyl transferase family 2</fullName>
    </submittedName>
</protein>